<proteinExistence type="predicted"/>
<feature type="region of interest" description="Disordered" evidence="1">
    <location>
        <begin position="122"/>
        <end position="141"/>
    </location>
</feature>
<feature type="compositionally biased region" description="Basic residues" evidence="1">
    <location>
        <begin position="328"/>
        <end position="343"/>
    </location>
</feature>
<feature type="region of interest" description="Disordered" evidence="1">
    <location>
        <begin position="227"/>
        <end position="343"/>
    </location>
</feature>
<evidence type="ECO:0000256" key="1">
    <source>
        <dbReference type="SAM" id="MobiDB-lite"/>
    </source>
</evidence>
<gene>
    <name evidence="2" type="ORF">CVT26_009397</name>
</gene>
<protein>
    <submittedName>
        <fullName evidence="2">Uncharacterized protein</fullName>
    </submittedName>
</protein>
<dbReference type="InParanoid" id="A0A409YIG5"/>
<organism evidence="2 3">
    <name type="scientific">Gymnopilus dilepis</name>
    <dbReference type="NCBI Taxonomy" id="231916"/>
    <lineage>
        <taxon>Eukaryota</taxon>
        <taxon>Fungi</taxon>
        <taxon>Dikarya</taxon>
        <taxon>Basidiomycota</taxon>
        <taxon>Agaricomycotina</taxon>
        <taxon>Agaricomycetes</taxon>
        <taxon>Agaricomycetidae</taxon>
        <taxon>Agaricales</taxon>
        <taxon>Agaricineae</taxon>
        <taxon>Hymenogastraceae</taxon>
        <taxon>Gymnopilus</taxon>
    </lineage>
</organism>
<feature type="compositionally biased region" description="Polar residues" evidence="1">
    <location>
        <begin position="271"/>
        <end position="280"/>
    </location>
</feature>
<feature type="region of interest" description="Disordered" evidence="1">
    <location>
        <begin position="148"/>
        <end position="193"/>
    </location>
</feature>
<feature type="compositionally biased region" description="Acidic residues" evidence="1">
    <location>
        <begin position="283"/>
        <end position="308"/>
    </location>
</feature>
<feature type="compositionally biased region" description="Pro residues" evidence="1">
    <location>
        <begin position="169"/>
        <end position="182"/>
    </location>
</feature>
<dbReference type="STRING" id="231916.A0A409YIG5"/>
<name>A0A409YIG5_9AGAR</name>
<feature type="region of interest" description="Disordered" evidence="1">
    <location>
        <begin position="369"/>
        <end position="485"/>
    </location>
</feature>
<evidence type="ECO:0000313" key="3">
    <source>
        <dbReference type="Proteomes" id="UP000284706"/>
    </source>
</evidence>
<reference evidence="2 3" key="1">
    <citation type="journal article" date="2018" name="Evol. Lett.">
        <title>Horizontal gene cluster transfer increased hallucinogenic mushroom diversity.</title>
        <authorList>
            <person name="Reynolds H.T."/>
            <person name="Vijayakumar V."/>
            <person name="Gluck-Thaler E."/>
            <person name="Korotkin H.B."/>
            <person name="Matheny P.B."/>
            <person name="Slot J.C."/>
        </authorList>
    </citation>
    <scope>NUCLEOTIDE SEQUENCE [LARGE SCALE GENOMIC DNA]</scope>
    <source>
        <strain evidence="2 3">SRW20</strain>
    </source>
</reference>
<dbReference type="Proteomes" id="UP000284706">
    <property type="component" value="Unassembled WGS sequence"/>
</dbReference>
<feature type="compositionally biased region" description="Low complexity" evidence="1">
    <location>
        <begin position="148"/>
        <end position="160"/>
    </location>
</feature>
<dbReference type="EMBL" id="NHYE01000819">
    <property type="protein sequence ID" value="PPR02786.1"/>
    <property type="molecule type" value="Genomic_DNA"/>
</dbReference>
<comment type="caution">
    <text evidence="2">The sequence shown here is derived from an EMBL/GenBank/DDBJ whole genome shotgun (WGS) entry which is preliminary data.</text>
</comment>
<feature type="compositionally biased region" description="Polar residues" evidence="1">
    <location>
        <begin position="383"/>
        <end position="394"/>
    </location>
</feature>
<sequence>MRFSIPPEPATLPPAGTLARRLVLAMDENTRLNRPSMWRWFDPRELVCPDDANRQWFIINTDGLLFPVTAQQLTGDLVASALFGRLDVACLDNWEQAVGYYRAYYNARVRRHELEAEALNPASPPEYVTSEGSPSTLASDYAHPVVPDEASAPPAVAAGPSLANADPILPQPASSPAPPSPSSPASATPIIPPDVSHYDRAFYDENYLFETAPRSWELTAGDFAPDDYMPPPFPEDFVVREGNNGPVAGPSTARHAGPSTRRANAPIPGPSTRQADSGSNMDLDVDEEDGNTDDSGSEYMDDGDDGSDTDTTLSPYEDEDGDPVIPVKKGKKKARSKGKGKFKVVKRLKLNSTAATRITCWYPRRRIVVDDSPEESPAVSAPRSPTSSEITHISATPEPEDSRPFVPLFPEPDVVQPTDEQSPASPLSPGPDVPTFRYLNSDVDSPYEVIVDLPPNPPPVQNAVAGPSSATQASPARSDDSSGLLWDADFTPEQLVLLDQRLAKAREDWIKSLSLD</sequence>
<accession>A0A409YIG5</accession>
<dbReference type="AlphaFoldDB" id="A0A409YIG5"/>
<evidence type="ECO:0000313" key="2">
    <source>
        <dbReference type="EMBL" id="PPR02786.1"/>
    </source>
</evidence>
<keyword evidence="3" id="KW-1185">Reference proteome</keyword>